<evidence type="ECO:0000259" key="7">
    <source>
        <dbReference type="PROSITE" id="PS51545"/>
    </source>
</evidence>
<keyword evidence="4" id="KW-0418">Kinase</keyword>
<dbReference type="SMART" id="SM00145">
    <property type="entry name" value="PI3Ka"/>
    <property type="match status" value="1"/>
</dbReference>
<feature type="domain" description="PI3K/PI4K catalytic" evidence="6">
    <location>
        <begin position="1754"/>
        <end position="2032"/>
    </location>
</feature>
<protein>
    <recommendedName>
        <fullName evidence="2">1-phosphatidylinositol 4-kinase</fullName>
        <ecNumber evidence="2">2.7.1.67</ecNumber>
    </recommendedName>
</protein>
<dbReference type="Gene3D" id="1.25.40.70">
    <property type="entry name" value="Phosphatidylinositol 3-kinase, accessory domain (PIK)"/>
    <property type="match status" value="1"/>
</dbReference>
<feature type="region of interest" description="Disordered" evidence="5">
    <location>
        <begin position="213"/>
        <end position="279"/>
    </location>
</feature>
<dbReference type="PANTHER" id="PTHR10048:SF15">
    <property type="entry name" value="PHOSPHATIDYLINOSITOL 4-KINASE ALPHA"/>
    <property type="match status" value="1"/>
</dbReference>
<evidence type="ECO:0000256" key="2">
    <source>
        <dbReference type="ARBA" id="ARBA00012169"/>
    </source>
</evidence>
<sequence>MKALAELCDVLAETDPASSTTQKNVALLRSQCPASGSSFFTPGVPLTTRQCSGLLATARYLAKAPQPLNQKEFLSLIVEFVNSVPALSRDHACRWPSSFSSDSLDAFFTELLSYISQIARKWPGTSCTHDISHAIAEIIQYVTTPEPDESSIKDPTSSPNLRTQASQFSKLSSPGIKSFVIAVVHQCPALLASDAELIAKCLLQQWLSPQQLLSTPEPSDQSSDSRVSSSTGDESPNAQSSSNFFTPPSVSSKGSATSEELGSGSGEVNGTNGSRRGDFVGGGNKRLRQLLASLDAQSLEALERQEIAFRLLLQVLAKGGGAPLKDELMLLLRAAAIGELSSILPLLRIRKRDWPVDGLSLMAKMNMKLQGTQAATMVIVELLPFSRDEKPLQGQQPFSSLPKALTTKETLSLLMDVADACMCSPWRRLKSSESLFEALLSAVTRVAASQGNTMLKILLLRVKNLVLAACAQADAWAINEGHVFAIVRRAACTLIEVAWNSNRAAIESFLLSLAAYVREHLEQEKTERQVAAVTQLNIIPLLTNMIVMLNKAEAVNMIMPLFIESLEEGDASVPSLVRLRVLDAVARMACLGSDKAYREVVVLLTQNYVSKLSVVGSSQSRTLAPEAMTERLETLPGAFLHIAQCLKEQKLRSDFRHRLLSLYSDVGLVAEAKNGRAGADLLGPLLPAVAEICSDLEPTHEVEPSLLKLLRNLWFYIVLFGLAPPIQKGQPITLPRSMSSGSQGTITIMQTVGGPYMWNLDWSTAVHRLTQFTPPLVVSSVRWLEDELELDALHNPGSCRGSGNERAAAAQRTLLSTALGGRVEVSSLSGVKATYLLAVAFLEILRLGHHGGLLVGTQLGVDQRNGLTCVFKYLEAPNLPSDLYQCLTAILHCAFNAALTWLEGKASSSGSEVEEKERVLTANTCFLIRYQTHHEATVRELASTLLSQLRSKFPQVLWNGQCLEALLQLLSEQSAVADGESQLAFRTSMHQQVREWITHAFLLAPSTTQGLLQEYIRQVGTWQKLAQSSDIISLLSEIQLHTINSTLAIVPALKAAAAAAAGGDLGSMDVLSVAIASANIKSNYAGEVAGMKRIFGGSLGGLMLADGHHSGKPSLQLGLNGTGSTGKINGEGSLHSILTSRFMQHIQQFVTDAQCGRSIDGDKFREACLQATALLLSDKDKYKDGVPEITSQLLRLLCWCPAHIFTPGAMETGVFVWTWLLAASPQLGPLVLAELVDAWLWTITSRRGLFADGAENSGPAALLRPQLVAGESKPPPAQDPTESIAVHRVWLGFLLDRFEVVRHTGSDQLLLLVRLMQASMQSPNHFSSHPAAAGAFFTLLLFGLKLCDCLLQSSTPTQRLGVNLLRDRVYRAAFSWFIVEPGWFESKIDGMAQAEAQAVALFTQMLTLERPESNTTSSEDDMPHRHSSRSGSLTPITTTYTQPDDHPVWGKGQNDLSTRDRRKQLLLMLCQHEADRLDSWAYPLKEHMATRFRPGHEQWGNHVRTAWAVDPQIALALVARFPGVASLKSEVSSMVQAHIPDLCMLPEALPYLVTPQAVEEDSNSLNWLAHWAPCSITQALEFLTPPYKGHKRVMSYVLRVMEMYPPEEVTFFMPQLVQSLRYDHGGLVEGYLMVAAQQSNLFAHILIWQLQGEEPPSSEDVGKEGATMKGNTLYDIVPRVKRRIIDSFTPDALDIFEREFRFFEKVTAISGVLYPLRKDERRAQIRRELEKIEVEGDDLYLPTAPGKLVKGIEIDSGIPLQSAAKVPIMITFDVVDKDGDPNEIHCQKCIFKVGDDSRQDVLALQVICLLKNIWEAVGLDLYLFPYGVLPTGFGRAIIEVVPNTRSRNEMGEMTDGGLYELYQQDFGPVGSPRFEEARNNFIVSSAGYAVASLLLQPKDRHNGNLLFDSEGRLVHIDFGFILETSPGGNLRFESAQFKLSHEMTQLIDPSGTMKSETWHRFVRLCVKGYLAARVHMEGIVNTVLLMVDSGLPCFSRGDPIGNLRKRFHPEMSEREAAIFMRDTCIDAYNKWSTAGYDLIQYLQQGIER</sequence>
<dbReference type="PANTHER" id="PTHR10048">
    <property type="entry name" value="PHOSPHATIDYLINOSITOL KINASE"/>
    <property type="match status" value="1"/>
</dbReference>
<name>A0ABP0TCA3_9BRYO</name>
<dbReference type="InterPro" id="IPR011009">
    <property type="entry name" value="Kinase-like_dom_sf"/>
</dbReference>
<dbReference type="InterPro" id="IPR001263">
    <property type="entry name" value="PI3K_accessory_dom"/>
</dbReference>
<dbReference type="InterPro" id="IPR015433">
    <property type="entry name" value="PI3/4_kinase"/>
</dbReference>
<reference evidence="8 9" key="1">
    <citation type="submission" date="2024-02" db="EMBL/GenBank/DDBJ databases">
        <authorList>
            <consortium name="ELIXIR-Norway"/>
            <consortium name="Elixir Norway"/>
        </authorList>
    </citation>
    <scope>NUCLEOTIDE SEQUENCE [LARGE SCALE GENOMIC DNA]</scope>
</reference>
<dbReference type="InterPro" id="IPR042236">
    <property type="entry name" value="PI3K_accessory_sf"/>
</dbReference>
<evidence type="ECO:0000256" key="1">
    <source>
        <dbReference type="ARBA" id="ARBA00006209"/>
    </source>
</evidence>
<evidence type="ECO:0000256" key="5">
    <source>
        <dbReference type="SAM" id="MobiDB-lite"/>
    </source>
</evidence>
<dbReference type="SUPFAM" id="SSF56112">
    <property type="entry name" value="Protein kinase-like (PK-like)"/>
    <property type="match status" value="1"/>
</dbReference>
<feature type="compositionally biased region" description="Polar residues" evidence="5">
    <location>
        <begin position="236"/>
        <end position="274"/>
    </location>
</feature>
<dbReference type="InterPro" id="IPR045495">
    <property type="entry name" value="PI4K_N"/>
</dbReference>
<dbReference type="Pfam" id="PF00613">
    <property type="entry name" value="PI3Ka"/>
    <property type="match status" value="1"/>
</dbReference>
<dbReference type="PROSITE" id="PS51545">
    <property type="entry name" value="PIK_HELICAL"/>
    <property type="match status" value="1"/>
</dbReference>
<feature type="region of interest" description="Disordered" evidence="5">
    <location>
        <begin position="1411"/>
        <end position="1455"/>
    </location>
</feature>
<dbReference type="InterPro" id="IPR016024">
    <property type="entry name" value="ARM-type_fold"/>
</dbReference>
<dbReference type="SUPFAM" id="SSF48371">
    <property type="entry name" value="ARM repeat"/>
    <property type="match status" value="2"/>
</dbReference>
<accession>A0ABP0TCA3</accession>
<proteinExistence type="inferred from homology"/>
<comment type="similarity">
    <text evidence="1">Belongs to the PI3/PI4-kinase family. Type III PI4K subfamily.</text>
</comment>
<dbReference type="PROSITE" id="PS50290">
    <property type="entry name" value="PI3_4_KINASE_3"/>
    <property type="match status" value="1"/>
</dbReference>
<dbReference type="InterPro" id="IPR000403">
    <property type="entry name" value="PI3/4_kinase_cat_dom"/>
</dbReference>
<evidence type="ECO:0000313" key="9">
    <source>
        <dbReference type="Proteomes" id="UP001497512"/>
    </source>
</evidence>
<keyword evidence="3" id="KW-0808">Transferase</keyword>
<dbReference type="Gene3D" id="1.10.1070.11">
    <property type="entry name" value="Phosphatidylinositol 3-/4-kinase, catalytic domain"/>
    <property type="match status" value="1"/>
</dbReference>
<dbReference type="SMART" id="SM00146">
    <property type="entry name" value="PI3Kc"/>
    <property type="match status" value="1"/>
</dbReference>
<evidence type="ECO:0000256" key="3">
    <source>
        <dbReference type="ARBA" id="ARBA00022679"/>
    </source>
</evidence>
<feature type="domain" description="PIK helical" evidence="7">
    <location>
        <begin position="1489"/>
        <end position="1680"/>
    </location>
</feature>
<evidence type="ECO:0000313" key="8">
    <source>
        <dbReference type="EMBL" id="CAK9191741.1"/>
    </source>
</evidence>
<dbReference type="InterPro" id="IPR036940">
    <property type="entry name" value="PI3/4_kinase_cat_sf"/>
</dbReference>
<feature type="compositionally biased region" description="Polar residues" evidence="5">
    <location>
        <begin position="1429"/>
        <end position="1442"/>
    </location>
</feature>
<organism evidence="8 9">
    <name type="scientific">Sphagnum troendelagicum</name>
    <dbReference type="NCBI Taxonomy" id="128251"/>
    <lineage>
        <taxon>Eukaryota</taxon>
        <taxon>Viridiplantae</taxon>
        <taxon>Streptophyta</taxon>
        <taxon>Embryophyta</taxon>
        <taxon>Bryophyta</taxon>
        <taxon>Sphagnophytina</taxon>
        <taxon>Sphagnopsida</taxon>
        <taxon>Sphagnales</taxon>
        <taxon>Sphagnaceae</taxon>
        <taxon>Sphagnum</taxon>
    </lineage>
</organism>
<feature type="compositionally biased region" description="Low complexity" evidence="5">
    <location>
        <begin position="213"/>
        <end position="235"/>
    </location>
</feature>
<gene>
    <name evidence="8" type="ORF">CSSPTR1EN2_LOCUS1542</name>
</gene>
<dbReference type="EC" id="2.7.1.67" evidence="2"/>
<dbReference type="Proteomes" id="UP001497512">
    <property type="component" value="Chromosome 1"/>
</dbReference>
<evidence type="ECO:0000259" key="6">
    <source>
        <dbReference type="PROSITE" id="PS50290"/>
    </source>
</evidence>
<dbReference type="Gene3D" id="3.30.1010.10">
    <property type="entry name" value="Phosphatidylinositol 3-kinase Catalytic Subunit, Chain A, domain 4"/>
    <property type="match status" value="1"/>
</dbReference>
<dbReference type="EMBL" id="OZ019893">
    <property type="protein sequence ID" value="CAK9191741.1"/>
    <property type="molecule type" value="Genomic_DNA"/>
</dbReference>
<evidence type="ECO:0000256" key="4">
    <source>
        <dbReference type="ARBA" id="ARBA00022777"/>
    </source>
</evidence>
<keyword evidence="9" id="KW-1185">Reference proteome</keyword>
<dbReference type="Pfam" id="PF00454">
    <property type="entry name" value="PI3_PI4_kinase"/>
    <property type="match status" value="1"/>
</dbReference>
<dbReference type="CDD" id="cd05167">
    <property type="entry name" value="PI4Kc_III_alpha"/>
    <property type="match status" value="1"/>
</dbReference>
<dbReference type="Pfam" id="PF19274">
    <property type="entry name" value="PI4K_N"/>
    <property type="match status" value="1"/>
</dbReference>